<comment type="cofactor">
    <cofactor evidence="1 12 14">
        <name>FMN</name>
        <dbReference type="ChEBI" id="CHEBI:58210"/>
    </cofactor>
</comment>
<dbReference type="PANTHER" id="PTHR11082">
    <property type="entry name" value="TRNA-DIHYDROURIDINE SYNTHASE"/>
    <property type="match status" value="1"/>
</dbReference>
<name>A0A1F7L0G7_9BACT</name>
<evidence type="ECO:0000256" key="12">
    <source>
        <dbReference type="PIRNR" id="PIRNR006621"/>
    </source>
</evidence>
<dbReference type="Proteomes" id="UP000177050">
    <property type="component" value="Unassembled WGS sequence"/>
</dbReference>
<dbReference type="InterPro" id="IPR024036">
    <property type="entry name" value="tRNA-dHydroUridine_Synthase_C"/>
</dbReference>
<dbReference type="PROSITE" id="PS01136">
    <property type="entry name" value="UPF0034"/>
    <property type="match status" value="1"/>
</dbReference>
<feature type="domain" description="DUS-like FMN-binding" evidence="15">
    <location>
        <begin position="163"/>
        <end position="337"/>
    </location>
</feature>
<dbReference type="GO" id="GO:0017150">
    <property type="term" value="F:tRNA dihydrouridine synthase activity"/>
    <property type="evidence" value="ECO:0007669"/>
    <property type="project" value="InterPro"/>
</dbReference>
<evidence type="ECO:0000313" key="16">
    <source>
        <dbReference type="EMBL" id="OGK73620.1"/>
    </source>
</evidence>
<comment type="function">
    <text evidence="2 12">Catalyzes the synthesis of 5,6-dihydrouridine (D), a modified base found in the D-loop of most tRNAs, via the reduction of the C5-C6 double bond in target uridines.</text>
</comment>
<feature type="binding site" evidence="14">
    <location>
        <begin position="257"/>
        <end position="258"/>
    </location>
    <ligand>
        <name>FMN</name>
        <dbReference type="ChEBI" id="CHEBI:58210"/>
    </ligand>
</feature>
<dbReference type="Gene3D" id="1.10.1200.80">
    <property type="entry name" value="Putative flavin oxidoreducatase, domain 2"/>
    <property type="match status" value="1"/>
</dbReference>
<dbReference type="InterPro" id="IPR018517">
    <property type="entry name" value="tRNA_hU_synthase_CS"/>
</dbReference>
<evidence type="ECO:0000256" key="8">
    <source>
        <dbReference type="ARBA" id="ARBA00022884"/>
    </source>
</evidence>
<proteinExistence type="inferred from homology"/>
<evidence type="ECO:0000256" key="2">
    <source>
        <dbReference type="ARBA" id="ARBA00002790"/>
    </source>
</evidence>
<evidence type="ECO:0000256" key="9">
    <source>
        <dbReference type="ARBA" id="ARBA00023002"/>
    </source>
</evidence>
<dbReference type="Gene3D" id="3.20.20.70">
    <property type="entry name" value="Aldolase class I"/>
    <property type="match status" value="1"/>
</dbReference>
<protein>
    <recommendedName>
        <fullName evidence="12">tRNA-dihydrouridine synthase</fullName>
        <ecNumber evidence="12">1.3.1.-</ecNumber>
    </recommendedName>
</protein>
<evidence type="ECO:0000313" key="17">
    <source>
        <dbReference type="Proteomes" id="UP000177050"/>
    </source>
</evidence>
<organism evidence="16 17">
    <name type="scientific">Candidatus Roizmanbacteria bacterium RIFOXYD1_FULL_38_12</name>
    <dbReference type="NCBI Taxonomy" id="1802093"/>
    <lineage>
        <taxon>Bacteria</taxon>
        <taxon>Candidatus Roizmaniibacteriota</taxon>
    </lineage>
</organism>
<keyword evidence="3" id="KW-0820">tRNA-binding</keyword>
<evidence type="ECO:0000256" key="11">
    <source>
        <dbReference type="ARBA" id="ARBA00048802"/>
    </source>
</evidence>
<evidence type="ECO:0000256" key="13">
    <source>
        <dbReference type="PIRSR" id="PIRSR006621-1"/>
    </source>
</evidence>
<evidence type="ECO:0000256" key="3">
    <source>
        <dbReference type="ARBA" id="ARBA00022555"/>
    </source>
</evidence>
<keyword evidence="4 12" id="KW-0285">Flavoprotein</keyword>
<comment type="catalytic activity">
    <reaction evidence="10">
        <text>a 5,6-dihydrouridine in tRNA + NADP(+) = a uridine in tRNA + NADPH + H(+)</text>
        <dbReference type="Rhea" id="RHEA:23624"/>
        <dbReference type="Rhea" id="RHEA-COMP:13339"/>
        <dbReference type="Rhea" id="RHEA-COMP:13887"/>
        <dbReference type="ChEBI" id="CHEBI:15378"/>
        <dbReference type="ChEBI" id="CHEBI:57783"/>
        <dbReference type="ChEBI" id="CHEBI:58349"/>
        <dbReference type="ChEBI" id="CHEBI:65315"/>
        <dbReference type="ChEBI" id="CHEBI:74443"/>
    </reaction>
</comment>
<dbReference type="CDD" id="cd02801">
    <property type="entry name" value="DUS_like_FMN"/>
    <property type="match status" value="1"/>
</dbReference>
<keyword evidence="7" id="KW-0521">NADP</keyword>
<dbReference type="InterPro" id="IPR001269">
    <property type="entry name" value="DUS_fam"/>
</dbReference>
<feature type="binding site" evidence="14">
    <location>
        <position position="199"/>
    </location>
    <ligand>
        <name>FMN</name>
        <dbReference type="ChEBI" id="CHEBI:58210"/>
    </ligand>
</feature>
<sequence>MWTNLSKPIIGLAPMDGITDAAFRETVDLISKPNILFTEFVPAEGVAHGATRLYSSLQKHKTTTPIVAQLFGVDPKAFYKAAVIVLELGFDGIDINMGCPDRNIMKKGGGASLINQRVLAATIIKAVKQAVKDWQNGKTLKSLSLRDEAFGWIERNKPLKVDRTYKPVSIKTRTGINQHDTVPWISTLLEVEPDAICIHARTFLQMYKGKADWDEIAKASLLTKGTNTLLFGNGDLNSVSQAKAHCKMYRCQGALIGRAALGNPWVFTNKSPLLSERFGTMLKHSKLYLKYRQKLKLFPMRKHLAWYCTGFAGSRILRDKLMKIESLVELKKLLIDFLNQPLKT</sequence>
<evidence type="ECO:0000256" key="7">
    <source>
        <dbReference type="ARBA" id="ARBA00022857"/>
    </source>
</evidence>
<comment type="catalytic activity">
    <reaction evidence="11">
        <text>a 5,6-dihydrouridine in tRNA + NAD(+) = a uridine in tRNA + NADH + H(+)</text>
        <dbReference type="Rhea" id="RHEA:54452"/>
        <dbReference type="Rhea" id="RHEA-COMP:13339"/>
        <dbReference type="Rhea" id="RHEA-COMP:13887"/>
        <dbReference type="ChEBI" id="CHEBI:15378"/>
        <dbReference type="ChEBI" id="CHEBI:57540"/>
        <dbReference type="ChEBI" id="CHEBI:57945"/>
        <dbReference type="ChEBI" id="CHEBI:65315"/>
        <dbReference type="ChEBI" id="CHEBI:74443"/>
    </reaction>
</comment>
<dbReference type="InterPro" id="IPR013785">
    <property type="entry name" value="Aldolase_TIM"/>
</dbReference>
<feature type="active site" description="Proton donor" evidence="13">
    <location>
        <position position="99"/>
    </location>
</feature>
<feature type="binding site" evidence="14">
    <location>
        <position position="171"/>
    </location>
    <ligand>
        <name>FMN</name>
        <dbReference type="ChEBI" id="CHEBI:58210"/>
    </ligand>
</feature>
<dbReference type="EC" id="1.3.1.-" evidence="12"/>
<dbReference type="EMBL" id="MGBR01000001">
    <property type="protein sequence ID" value="OGK73620.1"/>
    <property type="molecule type" value="Genomic_DNA"/>
</dbReference>
<evidence type="ECO:0000256" key="6">
    <source>
        <dbReference type="ARBA" id="ARBA00022694"/>
    </source>
</evidence>
<keyword evidence="6 12" id="KW-0819">tRNA processing</keyword>
<accession>A0A1F7L0G7</accession>
<keyword evidence="9 12" id="KW-0560">Oxidoreductase</keyword>
<dbReference type="PIRSF" id="PIRSF006621">
    <property type="entry name" value="Dus"/>
    <property type="match status" value="1"/>
</dbReference>
<reference evidence="16 17" key="1">
    <citation type="journal article" date="2016" name="Nat. Commun.">
        <title>Thousands of microbial genomes shed light on interconnected biogeochemical processes in an aquifer system.</title>
        <authorList>
            <person name="Anantharaman K."/>
            <person name="Brown C.T."/>
            <person name="Hug L.A."/>
            <person name="Sharon I."/>
            <person name="Castelle C.J."/>
            <person name="Probst A.J."/>
            <person name="Thomas B.C."/>
            <person name="Singh A."/>
            <person name="Wilkins M.J."/>
            <person name="Karaoz U."/>
            <person name="Brodie E.L."/>
            <person name="Williams K.H."/>
            <person name="Hubbard S.S."/>
            <person name="Banfield J.F."/>
        </authorList>
    </citation>
    <scope>NUCLEOTIDE SEQUENCE [LARGE SCALE GENOMIC DNA]</scope>
</reference>
<evidence type="ECO:0000259" key="15">
    <source>
        <dbReference type="Pfam" id="PF01207"/>
    </source>
</evidence>
<evidence type="ECO:0000256" key="4">
    <source>
        <dbReference type="ARBA" id="ARBA00022630"/>
    </source>
</evidence>
<dbReference type="SUPFAM" id="SSF51395">
    <property type="entry name" value="FMN-linked oxidoreductases"/>
    <property type="match status" value="1"/>
</dbReference>
<dbReference type="GO" id="GO:0050660">
    <property type="term" value="F:flavin adenine dinucleotide binding"/>
    <property type="evidence" value="ECO:0007669"/>
    <property type="project" value="InterPro"/>
</dbReference>
<dbReference type="AlphaFoldDB" id="A0A1F7L0G7"/>
<keyword evidence="8" id="KW-0694">RNA-binding</keyword>
<evidence type="ECO:0000256" key="1">
    <source>
        <dbReference type="ARBA" id="ARBA00001917"/>
    </source>
</evidence>
<dbReference type="PANTHER" id="PTHR11082:SF25">
    <property type="entry name" value="DUS-LIKE FMN-BINDING DOMAIN-CONTAINING PROTEIN"/>
    <property type="match status" value="1"/>
</dbReference>
<dbReference type="Pfam" id="PF01207">
    <property type="entry name" value="Dus"/>
    <property type="match status" value="2"/>
</dbReference>
<evidence type="ECO:0000256" key="14">
    <source>
        <dbReference type="PIRSR" id="PIRSR006621-2"/>
    </source>
</evidence>
<comment type="caution">
    <text evidence="16">The sequence shown here is derived from an EMBL/GenBank/DDBJ whole genome shotgun (WGS) entry which is preliminary data.</text>
</comment>
<gene>
    <name evidence="16" type="ORF">A3K52_02425</name>
</gene>
<evidence type="ECO:0000256" key="5">
    <source>
        <dbReference type="ARBA" id="ARBA00022643"/>
    </source>
</evidence>
<feature type="domain" description="DUS-like FMN-binding" evidence="15">
    <location>
        <begin position="12"/>
        <end position="132"/>
    </location>
</feature>
<keyword evidence="14" id="KW-0547">Nucleotide-binding</keyword>
<dbReference type="GO" id="GO:0000049">
    <property type="term" value="F:tRNA binding"/>
    <property type="evidence" value="ECO:0007669"/>
    <property type="project" value="UniProtKB-KW"/>
</dbReference>
<comment type="similarity">
    <text evidence="12">Belongs to the dus family.</text>
</comment>
<evidence type="ECO:0000256" key="10">
    <source>
        <dbReference type="ARBA" id="ARBA00048205"/>
    </source>
</evidence>
<dbReference type="InterPro" id="IPR035587">
    <property type="entry name" value="DUS-like_FMN-bd"/>
</dbReference>
<keyword evidence="5 12" id="KW-0288">FMN</keyword>
<feature type="binding site" evidence="14">
    <location>
        <position position="69"/>
    </location>
    <ligand>
        <name>FMN</name>
        <dbReference type="ChEBI" id="CHEBI:58210"/>
    </ligand>
</feature>